<accession>A0A401JEE2</accession>
<feature type="domain" description="VWFA" evidence="2">
    <location>
        <begin position="413"/>
        <end position="602"/>
    </location>
</feature>
<dbReference type="SMART" id="SM00327">
    <property type="entry name" value="VWA"/>
    <property type="match status" value="1"/>
</dbReference>
<dbReference type="InterPro" id="IPR002035">
    <property type="entry name" value="VWF_A"/>
</dbReference>
<evidence type="ECO:0000313" key="3">
    <source>
        <dbReference type="EMBL" id="GBL45989.1"/>
    </source>
</evidence>
<feature type="region of interest" description="Disordered" evidence="1">
    <location>
        <begin position="203"/>
        <end position="239"/>
    </location>
</feature>
<dbReference type="AlphaFoldDB" id="A0A401JEE2"/>
<dbReference type="EMBL" id="BGOW01000015">
    <property type="protein sequence ID" value="GBL45989.1"/>
    <property type="molecule type" value="Genomic_DNA"/>
</dbReference>
<keyword evidence="4" id="KW-1185">Reference proteome</keyword>
<dbReference type="SUPFAM" id="SSF53300">
    <property type="entry name" value="vWA-like"/>
    <property type="match status" value="1"/>
</dbReference>
<evidence type="ECO:0000313" key="4">
    <source>
        <dbReference type="Proteomes" id="UP000286806"/>
    </source>
</evidence>
<dbReference type="RefSeq" id="WP_124704786.1">
    <property type="nucleotide sequence ID" value="NZ_BGOW01000015.1"/>
</dbReference>
<dbReference type="CDD" id="cd01454">
    <property type="entry name" value="vWA_norD_type"/>
    <property type="match status" value="1"/>
</dbReference>
<feature type="compositionally biased region" description="Polar residues" evidence="1">
    <location>
        <begin position="216"/>
        <end position="226"/>
    </location>
</feature>
<dbReference type="InterPro" id="IPR036465">
    <property type="entry name" value="vWFA_dom_sf"/>
</dbReference>
<dbReference type="Pfam" id="PF00092">
    <property type="entry name" value="VWA"/>
    <property type="match status" value="1"/>
</dbReference>
<evidence type="ECO:0000259" key="2">
    <source>
        <dbReference type="PROSITE" id="PS50234"/>
    </source>
</evidence>
<dbReference type="Gene3D" id="3.40.50.410">
    <property type="entry name" value="von Willebrand factor, type A domain"/>
    <property type="match status" value="1"/>
</dbReference>
<name>A0A401JEE2_9PROT</name>
<dbReference type="Proteomes" id="UP000286806">
    <property type="component" value="Unassembled WGS sequence"/>
</dbReference>
<dbReference type="PANTHER" id="PTHR41248:SF1">
    <property type="entry name" value="NORD PROTEIN"/>
    <property type="match status" value="1"/>
</dbReference>
<protein>
    <submittedName>
        <fullName evidence="3">Nitric oxide reductase activation protein NorD</fullName>
    </submittedName>
</protein>
<dbReference type="PROSITE" id="PS50234">
    <property type="entry name" value="VWFA"/>
    <property type="match status" value="1"/>
</dbReference>
<proteinExistence type="predicted"/>
<dbReference type="OrthoDB" id="9758211at2"/>
<dbReference type="InterPro" id="IPR051928">
    <property type="entry name" value="NorD/CobT"/>
</dbReference>
<sequence length="604" mass="68134">MEEQVGIAWHRLINRLAARRFPEAAVELASVSRDAALLFRALGGDHGVAVQAGAQTLHGARRSLLERLAGSARKVDLAWVDRQALQLPPLIDAFPATSLNRDLYFWLAALCAVDPQPHLPWLARNQAAVLTITRGYPGLAASYGRLVEAEIARRPPISKLAPDEAQQEQAIRAALRKPGSVAALPAARRPPHPVLLWLRPELPAKGKKPHPDKSPDQPSQAASALQSDKKRRLAEHTEMPERKGGLLIFRPESIFSWTEYAKVEHETKENEDQDLAQAADDLDVIAIAQDRRNIAKKLSMTLDLPVAEGDDTPLDGNRMLPEWDYRTHTLKADRCRVNTIPLTDAKPCALPEHLKRDQQRLRRQFGALLPVRLRLKAQPEGNDIDIDPYIRHLAHNAGAETRFYLDQRKRERDLACLLLADLSLSTEAWVGEERRVIDVIRDSLFLFSEALSVTRDRFALYGFSSQQRTDVRFHTLKTFNEPYDDTVRGRINSISPAYYTRMGAAIRHATEILGRQKARERLLLLLTDGKPNDADLYEGRYGIEDTRKALIAARQQGLRPFCVTVDQEAHEYLPHIFGKNNFIIIHKPSELPSRLPLLYAQLTR</sequence>
<reference evidence="3 4" key="1">
    <citation type="journal article" date="2019" name="Front. Microbiol.">
        <title>Genomes of Neutrophilic Sulfur-Oxidizing Chemolithoautotrophs Representing 9 Proteobacterial Species From 8 Genera.</title>
        <authorList>
            <person name="Watanabe T."/>
            <person name="Kojima H."/>
            <person name="Umezawa K."/>
            <person name="Hori C."/>
            <person name="Takasuka T.E."/>
            <person name="Kato Y."/>
            <person name="Fukui M."/>
        </authorList>
    </citation>
    <scope>NUCLEOTIDE SEQUENCE [LARGE SCALE GENOMIC DNA]</scope>
    <source>
        <strain evidence="3 4">TTN</strain>
    </source>
</reference>
<evidence type="ECO:0000256" key="1">
    <source>
        <dbReference type="SAM" id="MobiDB-lite"/>
    </source>
</evidence>
<comment type="caution">
    <text evidence="3">The sequence shown here is derived from an EMBL/GenBank/DDBJ whole genome shotgun (WGS) entry which is preliminary data.</text>
</comment>
<gene>
    <name evidence="3" type="ORF">SFMTTN_1801</name>
</gene>
<organism evidence="3 4">
    <name type="scientific">Sulfuriferula multivorans</name>
    <dbReference type="NCBI Taxonomy" id="1559896"/>
    <lineage>
        <taxon>Bacteria</taxon>
        <taxon>Pseudomonadati</taxon>
        <taxon>Pseudomonadota</taxon>
        <taxon>Betaproteobacteria</taxon>
        <taxon>Nitrosomonadales</taxon>
        <taxon>Sulfuricellaceae</taxon>
        <taxon>Sulfuriferula</taxon>
    </lineage>
</organism>
<dbReference type="PANTHER" id="PTHR41248">
    <property type="entry name" value="NORD PROTEIN"/>
    <property type="match status" value="1"/>
</dbReference>